<sequence length="310" mass="32039">MPPQRLRAGPHTLAVEVDGPRGAGEPRGDVLLLHGFPDDASIWRPQIEALTAAGFRCIAPHMLGYSPSDAPADAAAYQVGAVADGLASMLVEGMGVERAAVVGHDWGAAVAWQLALRHPRRVSRLAAVSVGHPGAGAAAGGIEQRKRWWYLFLFSDPRAAAWVRADGWALLRELLAAAGGAGADAAVQGDYTARLSQRGALESALRWYQANLRPAAIAATRLAAAPLLRLPVLGVYPARDGALTEAQMAASGRFVAPGLWAYARIEGSGHWPQRDAPGALNAALLGFLLERGSGGGGGGGGGGDGAHSRL</sequence>
<dbReference type="Proteomes" id="UP000247498">
    <property type="component" value="Unassembled WGS sequence"/>
</dbReference>
<dbReference type="GO" id="GO:0016787">
    <property type="term" value="F:hydrolase activity"/>
    <property type="evidence" value="ECO:0007669"/>
    <property type="project" value="UniProtKB-KW"/>
</dbReference>
<dbReference type="STRING" id="307507.A0A2V0P8D2"/>
<evidence type="ECO:0000256" key="2">
    <source>
        <dbReference type="ARBA" id="ARBA00038334"/>
    </source>
</evidence>
<keyword evidence="5" id="KW-1185">Reference proteome</keyword>
<keyword evidence="1 4" id="KW-0378">Hydrolase</keyword>
<dbReference type="InterPro" id="IPR000073">
    <property type="entry name" value="AB_hydrolase_1"/>
</dbReference>
<evidence type="ECO:0000259" key="3">
    <source>
        <dbReference type="Pfam" id="PF00561"/>
    </source>
</evidence>
<dbReference type="OrthoDB" id="7130006at2759"/>
<dbReference type="PRINTS" id="PR00111">
    <property type="entry name" value="ABHYDROLASE"/>
</dbReference>
<proteinExistence type="inferred from homology"/>
<dbReference type="EMBL" id="BDRX01000074">
    <property type="protein sequence ID" value="GBF96106.1"/>
    <property type="molecule type" value="Genomic_DNA"/>
</dbReference>
<name>A0A2V0P8D2_9CHLO</name>
<evidence type="ECO:0000256" key="1">
    <source>
        <dbReference type="ARBA" id="ARBA00022801"/>
    </source>
</evidence>
<dbReference type="PANTHER" id="PTHR43329">
    <property type="entry name" value="EPOXIDE HYDROLASE"/>
    <property type="match status" value="1"/>
</dbReference>
<dbReference type="AlphaFoldDB" id="A0A2V0P8D2"/>
<dbReference type="InParanoid" id="A0A2V0P8D2"/>
<comment type="caution">
    <text evidence="4">The sequence shown here is derived from an EMBL/GenBank/DDBJ whole genome shotgun (WGS) entry which is preliminary data.</text>
</comment>
<dbReference type="InterPro" id="IPR000639">
    <property type="entry name" value="Epox_hydrolase-like"/>
</dbReference>
<dbReference type="InterPro" id="IPR029058">
    <property type="entry name" value="AB_hydrolase_fold"/>
</dbReference>
<dbReference type="SUPFAM" id="SSF53474">
    <property type="entry name" value="alpha/beta-Hydrolases"/>
    <property type="match status" value="1"/>
</dbReference>
<reference evidence="4 5" key="1">
    <citation type="journal article" date="2018" name="Sci. Rep.">
        <title>Raphidocelis subcapitata (=Pseudokirchneriella subcapitata) provides an insight into genome evolution and environmental adaptations in the Sphaeropleales.</title>
        <authorList>
            <person name="Suzuki S."/>
            <person name="Yamaguchi H."/>
            <person name="Nakajima N."/>
            <person name="Kawachi M."/>
        </authorList>
    </citation>
    <scope>NUCLEOTIDE SEQUENCE [LARGE SCALE GENOMIC DNA]</scope>
    <source>
        <strain evidence="4 5">NIES-35</strain>
    </source>
</reference>
<dbReference type="PRINTS" id="PR00412">
    <property type="entry name" value="EPOXHYDRLASE"/>
</dbReference>
<organism evidence="4 5">
    <name type="scientific">Raphidocelis subcapitata</name>
    <dbReference type="NCBI Taxonomy" id="307507"/>
    <lineage>
        <taxon>Eukaryota</taxon>
        <taxon>Viridiplantae</taxon>
        <taxon>Chlorophyta</taxon>
        <taxon>core chlorophytes</taxon>
        <taxon>Chlorophyceae</taxon>
        <taxon>CS clade</taxon>
        <taxon>Sphaeropleales</taxon>
        <taxon>Selenastraceae</taxon>
        <taxon>Raphidocelis</taxon>
    </lineage>
</organism>
<dbReference type="Gene3D" id="3.40.50.1820">
    <property type="entry name" value="alpha/beta hydrolase"/>
    <property type="match status" value="1"/>
</dbReference>
<protein>
    <submittedName>
        <fullName evidence="4">Alpha beta hydrolase</fullName>
    </submittedName>
</protein>
<evidence type="ECO:0000313" key="5">
    <source>
        <dbReference type="Proteomes" id="UP000247498"/>
    </source>
</evidence>
<evidence type="ECO:0000313" key="4">
    <source>
        <dbReference type="EMBL" id="GBF96106.1"/>
    </source>
</evidence>
<accession>A0A2V0P8D2</accession>
<feature type="domain" description="AB hydrolase-1" evidence="3">
    <location>
        <begin position="30"/>
        <end position="273"/>
    </location>
</feature>
<dbReference type="Pfam" id="PF00561">
    <property type="entry name" value="Abhydrolase_1"/>
    <property type="match status" value="1"/>
</dbReference>
<comment type="similarity">
    <text evidence="2">Belongs to the AB hydrolase superfamily. Epoxide hydrolase family.</text>
</comment>
<gene>
    <name evidence="4" type="ORF">Rsub_08982</name>
</gene>